<evidence type="ECO:0000256" key="10">
    <source>
        <dbReference type="ARBA" id="ARBA00055355"/>
    </source>
</evidence>
<dbReference type="SMART" id="SM00382">
    <property type="entry name" value="AAA"/>
    <property type="match status" value="1"/>
</dbReference>
<dbReference type="GO" id="GO:0015421">
    <property type="term" value="F:ABC-type oligopeptide transporter activity"/>
    <property type="evidence" value="ECO:0007669"/>
    <property type="project" value="TreeGrafter"/>
</dbReference>
<evidence type="ECO:0000259" key="15">
    <source>
        <dbReference type="PROSITE" id="PS50929"/>
    </source>
</evidence>
<dbReference type="GO" id="GO:0031640">
    <property type="term" value="P:killing of cells of another organism"/>
    <property type="evidence" value="ECO:0007669"/>
    <property type="project" value="UniProtKB-KW"/>
</dbReference>
<dbReference type="InterPro" id="IPR036640">
    <property type="entry name" value="ABC1_TM_sf"/>
</dbReference>
<dbReference type="SUPFAM" id="SSF90123">
    <property type="entry name" value="ABC transporter transmembrane region"/>
    <property type="match status" value="1"/>
</dbReference>
<keyword evidence="4 13" id="KW-0812">Transmembrane</keyword>
<dbReference type="EMBL" id="WWCJ01000014">
    <property type="protein sequence ID" value="MYN04197.1"/>
    <property type="molecule type" value="Genomic_DNA"/>
</dbReference>
<dbReference type="PROSITE" id="PS50929">
    <property type="entry name" value="ABC_TM1F"/>
    <property type="match status" value="1"/>
</dbReference>
<feature type="domain" description="ABC transmembrane type-1" evidence="15">
    <location>
        <begin position="418"/>
        <end position="682"/>
    </location>
</feature>
<dbReference type="InterPro" id="IPR011527">
    <property type="entry name" value="ABC1_TM_dom"/>
</dbReference>
<feature type="transmembrane region" description="Helical" evidence="13">
    <location>
        <begin position="417"/>
        <end position="442"/>
    </location>
</feature>
<dbReference type="Proteomes" id="UP000448575">
    <property type="component" value="Unassembled WGS sequence"/>
</dbReference>
<dbReference type="Pfam" id="PF00005">
    <property type="entry name" value="ABC_tran"/>
    <property type="match status" value="1"/>
</dbReference>
<evidence type="ECO:0000256" key="4">
    <source>
        <dbReference type="ARBA" id="ARBA00022692"/>
    </source>
</evidence>
<keyword evidence="3" id="KW-1003">Cell membrane</keyword>
<dbReference type="SUPFAM" id="SSF52540">
    <property type="entry name" value="P-loop containing nucleoside triphosphate hydrolases"/>
    <property type="match status" value="1"/>
</dbReference>
<dbReference type="PANTHER" id="PTHR43394:SF1">
    <property type="entry name" value="ATP-BINDING CASSETTE SUB-FAMILY B MEMBER 10, MITOCHONDRIAL"/>
    <property type="match status" value="1"/>
</dbReference>
<dbReference type="PROSITE" id="PS00211">
    <property type="entry name" value="ABC_TRANSPORTER_1"/>
    <property type="match status" value="1"/>
</dbReference>
<keyword evidence="7" id="KW-0067">ATP-binding</keyword>
<dbReference type="InterPro" id="IPR039421">
    <property type="entry name" value="Type_1_exporter"/>
</dbReference>
<reference evidence="16 17" key="1">
    <citation type="submission" date="2019-12" db="EMBL/GenBank/DDBJ databases">
        <title>Novel species isolated from a subtropical stream in China.</title>
        <authorList>
            <person name="Lu H."/>
        </authorList>
    </citation>
    <scope>NUCLEOTIDE SEQUENCE [LARGE SCALE GENOMIC DNA]</scope>
    <source>
        <strain evidence="16 17">DS3</strain>
    </source>
</reference>
<evidence type="ECO:0000256" key="13">
    <source>
        <dbReference type="SAM" id="Phobius"/>
    </source>
</evidence>
<evidence type="ECO:0000256" key="8">
    <source>
        <dbReference type="ARBA" id="ARBA00022989"/>
    </source>
</evidence>
<keyword evidence="9 13" id="KW-0472">Membrane</keyword>
<proteinExistence type="inferred from homology"/>
<evidence type="ECO:0000256" key="11">
    <source>
        <dbReference type="ARBA" id="ARBA00061173"/>
    </source>
</evidence>
<keyword evidence="8 13" id="KW-1133">Transmembrane helix</keyword>
<dbReference type="Pfam" id="PF00664">
    <property type="entry name" value="ABC_membrane"/>
    <property type="match status" value="1"/>
</dbReference>
<keyword evidence="2" id="KW-0813">Transport</keyword>
<dbReference type="RefSeq" id="WP_161027162.1">
    <property type="nucleotide sequence ID" value="NZ_WWCJ01000014.1"/>
</dbReference>
<keyword evidence="17" id="KW-1185">Reference proteome</keyword>
<dbReference type="InterPro" id="IPR017871">
    <property type="entry name" value="ABC_transporter-like_CS"/>
</dbReference>
<comment type="function">
    <text evidence="10">Involved in the export of calmodulin-sensitive adenylate cyclase-hemolysin (cyclolysin).</text>
</comment>
<dbReference type="InterPro" id="IPR022515">
    <property type="entry name" value="NHPM_micro_ABC2"/>
</dbReference>
<dbReference type="PANTHER" id="PTHR43394">
    <property type="entry name" value="ATP-DEPENDENT PERMEASE MDL1, MITOCHONDRIAL"/>
    <property type="match status" value="1"/>
</dbReference>
<dbReference type="InterPro" id="IPR003593">
    <property type="entry name" value="AAA+_ATPase"/>
</dbReference>
<evidence type="ECO:0000256" key="1">
    <source>
        <dbReference type="ARBA" id="ARBA00004651"/>
    </source>
</evidence>
<evidence type="ECO:0000256" key="6">
    <source>
        <dbReference type="ARBA" id="ARBA00022741"/>
    </source>
</evidence>
<comment type="caution">
    <text evidence="16">The sequence shown here is derived from an EMBL/GenBank/DDBJ whole genome shotgun (WGS) entry which is preliminary data.</text>
</comment>
<evidence type="ECO:0000256" key="2">
    <source>
        <dbReference type="ARBA" id="ARBA00022448"/>
    </source>
</evidence>
<dbReference type="InterPro" id="IPR003439">
    <property type="entry name" value="ABC_transporter-like_ATP-bd"/>
</dbReference>
<feature type="transmembrane region" description="Helical" evidence="13">
    <location>
        <begin position="556"/>
        <end position="574"/>
    </location>
</feature>
<dbReference type="Gene3D" id="1.20.1560.10">
    <property type="entry name" value="ABC transporter type 1, transmembrane domain"/>
    <property type="match status" value="1"/>
</dbReference>
<dbReference type="GO" id="GO:0005524">
    <property type="term" value="F:ATP binding"/>
    <property type="evidence" value="ECO:0007669"/>
    <property type="project" value="UniProtKB-KW"/>
</dbReference>
<evidence type="ECO:0000256" key="7">
    <source>
        <dbReference type="ARBA" id="ARBA00022840"/>
    </source>
</evidence>
<evidence type="ECO:0000256" key="5">
    <source>
        <dbReference type="ARBA" id="ARBA00022735"/>
    </source>
</evidence>
<keyword evidence="5" id="KW-0354">Hemolysis</keyword>
<feature type="domain" description="ABC transporter" evidence="14">
    <location>
        <begin position="734"/>
        <end position="966"/>
    </location>
</feature>
<dbReference type="FunFam" id="3.40.50.300:FF:000299">
    <property type="entry name" value="ABC transporter ATP-binding protein/permease"/>
    <property type="match status" value="1"/>
</dbReference>
<evidence type="ECO:0000259" key="14">
    <source>
        <dbReference type="PROSITE" id="PS50893"/>
    </source>
</evidence>
<feature type="transmembrane region" description="Helical" evidence="13">
    <location>
        <begin position="527"/>
        <end position="550"/>
    </location>
</feature>
<accession>A0A6N9HLR6</accession>
<evidence type="ECO:0000256" key="12">
    <source>
        <dbReference type="ARBA" id="ARBA00072252"/>
    </source>
</evidence>
<feature type="transmembrane region" description="Helical" evidence="13">
    <location>
        <begin position="641"/>
        <end position="664"/>
    </location>
</feature>
<keyword evidence="6" id="KW-0547">Nucleotide-binding</keyword>
<feature type="transmembrane region" description="Helical" evidence="13">
    <location>
        <begin position="454"/>
        <end position="471"/>
    </location>
</feature>
<comment type="subcellular location">
    <subcellularLocation>
        <location evidence="1">Cell membrane</location>
        <topology evidence="1">Multi-pass membrane protein</topology>
    </subcellularLocation>
</comment>
<dbReference type="GO" id="GO:0016887">
    <property type="term" value="F:ATP hydrolysis activity"/>
    <property type="evidence" value="ECO:0007669"/>
    <property type="project" value="InterPro"/>
</dbReference>
<evidence type="ECO:0000256" key="3">
    <source>
        <dbReference type="ARBA" id="ARBA00022475"/>
    </source>
</evidence>
<sequence length="969" mass="102321">MNKRHDPSLDQQLLQRGCEGSARGLQLVGPGFPAWFIEYGRVDVFLVRTGDHGGAGARTLLFSVEAGQLLWLPDDCGHASLPLALMPAADARYRCIARDEVQALLAEPSLRAGALAQLDWLAASIASGLAPRTGAPAGLLEAGPCRADQAQEMAPAAPGLWLWPQAGALRYGGGEALPLARAVPLPPNSRLAMDAGSALAAGPIDTLAPELPCSALLEGVAVLAHHLHRSAIAQAEQADSAELERLHTKRARSSRAMSDALGSLVTLFHQQAPGMAPLEGRNLILAECKLIGQRQGIDFKPAAAPLDTRFSDPVKAIAQASGVRNRKVTLKGDWWLQDNGPLLAFNDATCIPHALLPSRGGRYTWIDPGSGEERPVTAEFAQALKPFAFVFYTGLPPQALALRDIVRFLLRSVRPDIAVVAAIALASALLGMAMPLASGYLFDSVFPAADGPGMVQVVLMLFVASLATLLLEATRALTMLRIEGKASSDLQAAVWDRVLSLPVPFFRDYSAGDLSTRINGINEIRQALSGTVIATAINSAFAALNIFLLFYYSSKLALVALGLLLLAVGVNLLIGYASAGVSRQAADAHGKVAGLVFEYLGGVAKLRITGAEARAFANWAASFGRQKWLALRAGSLANCSAVFNAAFPLLSNALLFACIGLADAKAEMARLSTGDFIAFSVAWTIFLNAALALVKTGIDLLPLAATYERTKPILAALPEVDASKPYPGALSGAIELSKVRFAYAADAPPVIEDVSLSIAPGQFVALVGSSGSGKSTLLRLMLGFEQPSNGGLYVDGQNLNEIDIGAVRRQMGVVLQSGRLMSGDIFTNIIGASNLTLEDAWAAARACGLDRDIEAMPMGMHTLVSEGGATLSGGQRQRLLIARAIVTQPKIVFFDEATSALDNQSQAIVSASLEQLKATRVVIAHRLSTIMNADCIYVLDKGKLVQSGTYQELMAQDGLFAELAKRQLA</sequence>
<evidence type="ECO:0000256" key="9">
    <source>
        <dbReference type="ARBA" id="ARBA00023136"/>
    </source>
</evidence>
<protein>
    <recommendedName>
        <fullName evidence="12">Cyclolysin secretion/processing ATP-binding protein CyaB</fullName>
    </recommendedName>
</protein>
<evidence type="ECO:0000313" key="16">
    <source>
        <dbReference type="EMBL" id="MYN04197.1"/>
    </source>
</evidence>
<keyword evidence="5" id="KW-0204">Cytolysis</keyword>
<dbReference type="NCBIfam" id="TIGR03797">
    <property type="entry name" value="NHLM_micro_ABC2"/>
    <property type="match status" value="1"/>
</dbReference>
<organism evidence="16 17">
    <name type="scientific">Pseudoduganella guangdongensis</name>
    <dbReference type="NCBI Taxonomy" id="2692179"/>
    <lineage>
        <taxon>Bacteria</taxon>
        <taxon>Pseudomonadati</taxon>
        <taxon>Pseudomonadota</taxon>
        <taxon>Betaproteobacteria</taxon>
        <taxon>Burkholderiales</taxon>
        <taxon>Oxalobacteraceae</taxon>
        <taxon>Telluria group</taxon>
        <taxon>Pseudoduganella</taxon>
    </lineage>
</organism>
<feature type="transmembrane region" description="Helical" evidence="13">
    <location>
        <begin position="676"/>
        <end position="694"/>
    </location>
</feature>
<evidence type="ECO:0000313" key="17">
    <source>
        <dbReference type="Proteomes" id="UP000448575"/>
    </source>
</evidence>
<dbReference type="Gene3D" id="3.40.50.300">
    <property type="entry name" value="P-loop containing nucleotide triphosphate hydrolases"/>
    <property type="match status" value="1"/>
</dbReference>
<gene>
    <name evidence="16" type="ORF">GTP41_19060</name>
</gene>
<comment type="similarity">
    <text evidence="11">Belongs to the ABC transporter superfamily. Cyclolysin exporter (TC 3.A.1.109.2) family.</text>
</comment>
<dbReference type="PROSITE" id="PS50893">
    <property type="entry name" value="ABC_TRANSPORTER_2"/>
    <property type="match status" value="1"/>
</dbReference>
<dbReference type="InterPro" id="IPR027417">
    <property type="entry name" value="P-loop_NTPase"/>
</dbReference>
<name>A0A6N9HLR6_9BURK</name>
<dbReference type="GO" id="GO:0005886">
    <property type="term" value="C:plasma membrane"/>
    <property type="evidence" value="ECO:0007669"/>
    <property type="project" value="UniProtKB-SubCell"/>
</dbReference>
<dbReference type="AlphaFoldDB" id="A0A6N9HLR6"/>